<name>A0ACC3DDF6_9PEZI</name>
<evidence type="ECO:0000313" key="1">
    <source>
        <dbReference type="EMBL" id="KAK3065561.1"/>
    </source>
</evidence>
<evidence type="ECO:0000313" key="2">
    <source>
        <dbReference type="Proteomes" id="UP001186974"/>
    </source>
</evidence>
<dbReference type="Proteomes" id="UP001186974">
    <property type="component" value="Unassembled WGS sequence"/>
</dbReference>
<reference evidence="1" key="1">
    <citation type="submission" date="2024-09" db="EMBL/GenBank/DDBJ databases">
        <title>Black Yeasts Isolated from many extreme environments.</title>
        <authorList>
            <person name="Coleine C."/>
            <person name="Stajich J.E."/>
            <person name="Selbmann L."/>
        </authorList>
    </citation>
    <scope>NUCLEOTIDE SEQUENCE</scope>
    <source>
        <strain evidence="1">CCFEE 5737</strain>
    </source>
</reference>
<gene>
    <name evidence="1" type="ORF">LTS18_000038</name>
</gene>
<dbReference type="EMBL" id="JAWDJW010006334">
    <property type="protein sequence ID" value="KAK3065561.1"/>
    <property type="molecule type" value="Genomic_DNA"/>
</dbReference>
<sequence length="547" mass="60714">MPIIKSKQPDLDVVSCNILDWLFPVEKPVSEQPLWIDANDPSNSLSPKQALHWVKRLAVGLQRHGVRSGDACLIFTPNHIFVPVAYLGSVCLGAAFSGASPAFTVTELVHQITTVSPKVVFVHPSLRETALEACSKANISRSNIFLVSDVENASTDGLHDWRALMASPHESKDWRWPSFTPTQAQKTIGTINFSSGTTGLPKGVAVTHHNLINNVSQIASIYNYSSSERWLGFLPLYHAYGQAYAVLNATKNTIPIYIMKHFVLEDYLRNIQQYKITRLQIVPPIMIMLDKRAEVARYDLSSVQEILCGAAPLSKELQHAIERKFKVRVTQGWGLSETTCAATGVPWDKEPLTGSVGLLLPSTEVRLVDDEGREVGVGEKGEVYVRGPQIAVGYWGNEKATAETFEDGWLRTGDVAVINEEGYIWIVDRKKELIKVNALQVSPAELEAALIENPDIDDAAVVGIELPLGERPRAYVKLAEGARISGKDVQEWLKPKVAKHKWLVGGVKIVDEIPKLASGKIQRKVMREWAKRDALEMSRQPQERARL</sequence>
<keyword evidence="2" id="KW-1185">Reference proteome</keyword>
<proteinExistence type="predicted"/>
<organism evidence="1 2">
    <name type="scientific">Coniosporium uncinatum</name>
    <dbReference type="NCBI Taxonomy" id="93489"/>
    <lineage>
        <taxon>Eukaryota</taxon>
        <taxon>Fungi</taxon>
        <taxon>Dikarya</taxon>
        <taxon>Ascomycota</taxon>
        <taxon>Pezizomycotina</taxon>
        <taxon>Dothideomycetes</taxon>
        <taxon>Dothideomycetes incertae sedis</taxon>
        <taxon>Coniosporium</taxon>
    </lineage>
</organism>
<accession>A0ACC3DDF6</accession>
<protein>
    <submittedName>
        <fullName evidence="1">Uncharacterized protein</fullName>
    </submittedName>
</protein>
<comment type="caution">
    <text evidence="1">The sequence shown here is derived from an EMBL/GenBank/DDBJ whole genome shotgun (WGS) entry which is preliminary data.</text>
</comment>